<protein>
    <submittedName>
        <fullName evidence="1">Uncharacterized protein</fullName>
    </submittedName>
</protein>
<evidence type="ECO:0000313" key="1">
    <source>
        <dbReference type="EMBL" id="MFG6464774.1"/>
    </source>
</evidence>
<organism evidence="1 2">
    <name type="scientific">Pelomonas lactea</name>
    <dbReference type="NCBI Taxonomy" id="3299030"/>
    <lineage>
        <taxon>Bacteria</taxon>
        <taxon>Pseudomonadati</taxon>
        <taxon>Pseudomonadota</taxon>
        <taxon>Betaproteobacteria</taxon>
        <taxon>Burkholderiales</taxon>
        <taxon>Sphaerotilaceae</taxon>
        <taxon>Roseateles</taxon>
    </lineage>
</organism>
<evidence type="ECO:0000313" key="2">
    <source>
        <dbReference type="Proteomes" id="UP001606302"/>
    </source>
</evidence>
<accession>A0ABW7GS42</accession>
<dbReference type="EMBL" id="JBIGHX010000011">
    <property type="protein sequence ID" value="MFG6464774.1"/>
    <property type="molecule type" value="Genomic_DNA"/>
</dbReference>
<sequence length="41" mass="4294">MTKQQTVRVLSTQGAKRVQLPVAAAPKAIVGAGYECCCKST</sequence>
<reference evidence="1 2" key="1">
    <citation type="submission" date="2024-08" db="EMBL/GenBank/DDBJ databases">
        <authorList>
            <person name="Lu H."/>
        </authorList>
    </citation>
    <scope>NUCLEOTIDE SEQUENCE [LARGE SCALE GENOMIC DNA]</scope>
    <source>
        <strain evidence="1 2">DXS20W</strain>
    </source>
</reference>
<comment type="caution">
    <text evidence="1">The sequence shown here is derived from an EMBL/GenBank/DDBJ whole genome shotgun (WGS) entry which is preliminary data.</text>
</comment>
<proteinExistence type="predicted"/>
<keyword evidence="2" id="KW-1185">Reference proteome</keyword>
<gene>
    <name evidence="1" type="ORF">ACG04Q_24595</name>
</gene>
<dbReference type="Proteomes" id="UP001606302">
    <property type="component" value="Unassembled WGS sequence"/>
</dbReference>
<name>A0ABW7GS42_9BURK</name>
<dbReference type="RefSeq" id="WP_394514334.1">
    <property type="nucleotide sequence ID" value="NZ_JBIGHX010000011.1"/>
</dbReference>